<keyword evidence="1" id="KW-0175">Coiled coil</keyword>
<feature type="region of interest" description="Disordered" evidence="2">
    <location>
        <begin position="42"/>
        <end position="63"/>
    </location>
</feature>
<evidence type="ECO:0000256" key="1">
    <source>
        <dbReference type="SAM" id="Coils"/>
    </source>
</evidence>
<name>M0ZKZ6_SOLTU</name>
<reference evidence="4" key="1">
    <citation type="journal article" date="2011" name="Nature">
        <title>Genome sequence and analysis of the tuber crop potato.</title>
        <authorList>
            <consortium name="The Potato Genome Sequencing Consortium"/>
        </authorList>
    </citation>
    <scope>NUCLEOTIDE SEQUENCE [LARGE SCALE GENOMIC DNA]</scope>
    <source>
        <strain evidence="4">cv. DM1-3 516 R44</strain>
    </source>
</reference>
<organism evidence="3 4">
    <name type="scientific">Solanum tuberosum</name>
    <name type="common">Potato</name>
    <dbReference type="NCBI Taxonomy" id="4113"/>
    <lineage>
        <taxon>Eukaryota</taxon>
        <taxon>Viridiplantae</taxon>
        <taxon>Streptophyta</taxon>
        <taxon>Embryophyta</taxon>
        <taxon>Tracheophyta</taxon>
        <taxon>Spermatophyta</taxon>
        <taxon>Magnoliopsida</taxon>
        <taxon>eudicotyledons</taxon>
        <taxon>Gunneridae</taxon>
        <taxon>Pentapetalae</taxon>
        <taxon>asterids</taxon>
        <taxon>lamiids</taxon>
        <taxon>Solanales</taxon>
        <taxon>Solanaceae</taxon>
        <taxon>Solanoideae</taxon>
        <taxon>Solaneae</taxon>
        <taxon>Solanum</taxon>
    </lineage>
</organism>
<proteinExistence type="predicted"/>
<sequence>MAEENGCKLAETNQEVERDFKLTALVTQLNDLATKISEVEDQCKSQGRYIPPHERKKPRDRENNCVEDTLQIIPQKITEQDRVLEEMKENIEVLNQMIGSHSRSIQLIGRS</sequence>
<accession>M0ZKZ6</accession>
<dbReference type="AlphaFoldDB" id="M0ZKZ6"/>
<evidence type="ECO:0000313" key="3">
    <source>
        <dbReference type="EnsemblPlants" id="PGSC0003DMT400002986"/>
    </source>
</evidence>
<dbReference type="EnsemblPlants" id="PGSC0003DMT400002986">
    <property type="protein sequence ID" value="PGSC0003DMT400002986"/>
    <property type="gene ID" value="PGSC0003DMG400001175"/>
</dbReference>
<feature type="coiled-coil region" evidence="1">
    <location>
        <begin position="77"/>
        <end position="104"/>
    </location>
</feature>
<evidence type="ECO:0000313" key="4">
    <source>
        <dbReference type="Proteomes" id="UP000011115"/>
    </source>
</evidence>
<dbReference type="Proteomes" id="UP000011115">
    <property type="component" value="Unassembled WGS sequence"/>
</dbReference>
<keyword evidence="4" id="KW-1185">Reference proteome</keyword>
<dbReference type="HOGENOM" id="CLU_029307_9_2_1"/>
<dbReference type="Gramene" id="PGSC0003DMT400002986">
    <property type="protein sequence ID" value="PGSC0003DMT400002986"/>
    <property type="gene ID" value="PGSC0003DMG400001175"/>
</dbReference>
<evidence type="ECO:0000256" key="2">
    <source>
        <dbReference type="SAM" id="MobiDB-lite"/>
    </source>
</evidence>
<feature type="compositionally biased region" description="Basic and acidic residues" evidence="2">
    <location>
        <begin position="51"/>
        <end position="63"/>
    </location>
</feature>
<dbReference type="InParanoid" id="M0ZKZ6"/>
<protein>
    <submittedName>
        <fullName evidence="3">Uncharacterized protein</fullName>
    </submittedName>
</protein>
<dbReference type="PaxDb" id="4113-PGSC0003DMT400002986"/>
<reference evidence="3" key="2">
    <citation type="submission" date="2015-06" db="UniProtKB">
        <authorList>
            <consortium name="EnsemblPlants"/>
        </authorList>
    </citation>
    <scope>IDENTIFICATION</scope>
    <source>
        <strain evidence="3">DM1-3 516 R44</strain>
    </source>
</reference>